<gene>
    <name evidence="1" type="ORF">DWY99_04065</name>
</gene>
<reference evidence="1 2" key="1">
    <citation type="submission" date="2018-08" db="EMBL/GenBank/DDBJ databases">
        <title>A genome reference for cultivated species of the human gut microbiota.</title>
        <authorList>
            <person name="Zou Y."/>
            <person name="Xue W."/>
            <person name="Luo G."/>
        </authorList>
    </citation>
    <scope>NUCLEOTIDE SEQUENCE [LARGE SCALE GENOMIC DNA]</scope>
    <source>
        <strain evidence="1 2">AF28-26</strain>
    </source>
</reference>
<accession>A0A412AZF9</accession>
<organism evidence="1 2">
    <name type="scientific">[Clostridium] leptum</name>
    <dbReference type="NCBI Taxonomy" id="1535"/>
    <lineage>
        <taxon>Bacteria</taxon>
        <taxon>Bacillati</taxon>
        <taxon>Bacillota</taxon>
        <taxon>Clostridia</taxon>
        <taxon>Eubacteriales</taxon>
        <taxon>Oscillospiraceae</taxon>
        <taxon>Oscillospiraceae incertae sedis</taxon>
    </lineage>
</organism>
<name>A0A412AZF9_9FIRM</name>
<sequence length="66" mass="7645">MCWPRCDETLKKARVSRRRFVRLVQTRPAALDKPCESGTLLTVLRKTGLLQKNLKKIKKTLAFCKT</sequence>
<dbReference type="EMBL" id="QRTC01000010">
    <property type="protein sequence ID" value="RGQ42741.1"/>
    <property type="molecule type" value="Genomic_DNA"/>
</dbReference>
<dbReference type="Proteomes" id="UP000284751">
    <property type="component" value="Unassembled WGS sequence"/>
</dbReference>
<proteinExistence type="predicted"/>
<dbReference type="AlphaFoldDB" id="A0A412AZF9"/>
<protein>
    <submittedName>
        <fullName evidence="1">Uncharacterized protein</fullName>
    </submittedName>
</protein>
<evidence type="ECO:0000313" key="1">
    <source>
        <dbReference type="EMBL" id="RGQ42741.1"/>
    </source>
</evidence>
<comment type="caution">
    <text evidence="1">The sequence shown here is derived from an EMBL/GenBank/DDBJ whole genome shotgun (WGS) entry which is preliminary data.</text>
</comment>
<evidence type="ECO:0000313" key="2">
    <source>
        <dbReference type="Proteomes" id="UP000284751"/>
    </source>
</evidence>